<dbReference type="PANTHER" id="PTHR31672:SF13">
    <property type="entry name" value="F-BOX PROTEIN CPR30-LIKE"/>
    <property type="match status" value="1"/>
</dbReference>
<dbReference type="InterPro" id="IPR001810">
    <property type="entry name" value="F-box_dom"/>
</dbReference>
<feature type="domain" description="F-box" evidence="1">
    <location>
        <begin position="8"/>
        <end position="49"/>
    </location>
</feature>
<dbReference type="SUPFAM" id="SSF81383">
    <property type="entry name" value="F-box domain"/>
    <property type="match status" value="1"/>
</dbReference>
<dbReference type="InterPro" id="IPR013187">
    <property type="entry name" value="F-box-assoc_dom_typ3"/>
</dbReference>
<reference evidence="3" key="1">
    <citation type="submission" date="2024-06" db="EMBL/GenBank/DDBJ databases">
        <authorList>
            <person name="Ryan C."/>
        </authorList>
    </citation>
    <scope>NUCLEOTIDE SEQUENCE [LARGE SCALE GENOMIC DNA]</scope>
</reference>
<dbReference type="Proteomes" id="UP001497457">
    <property type="component" value="Chromosome 27b"/>
</dbReference>
<protein>
    <recommendedName>
        <fullName evidence="1">F-box domain-containing protein</fullName>
    </recommendedName>
</protein>
<keyword evidence="3" id="KW-1185">Reference proteome</keyword>
<dbReference type="AlphaFoldDB" id="A0ABC9BPS1"/>
<reference evidence="2 3" key="2">
    <citation type="submission" date="2024-10" db="EMBL/GenBank/DDBJ databases">
        <authorList>
            <person name="Ryan C."/>
        </authorList>
    </citation>
    <scope>NUCLEOTIDE SEQUENCE [LARGE SCALE GENOMIC DNA]</scope>
</reference>
<dbReference type="Pfam" id="PF00646">
    <property type="entry name" value="F-box"/>
    <property type="match status" value="1"/>
</dbReference>
<evidence type="ECO:0000313" key="2">
    <source>
        <dbReference type="EMBL" id="CAL5005565.1"/>
    </source>
</evidence>
<gene>
    <name evidence="2" type="ORF">URODEC1_LOCUS67535</name>
</gene>
<accession>A0ABC9BPS1</accession>
<dbReference type="Gene3D" id="1.20.1280.50">
    <property type="match status" value="1"/>
</dbReference>
<proteinExistence type="predicted"/>
<dbReference type="InterPro" id="IPR017451">
    <property type="entry name" value="F-box-assoc_interact_dom"/>
</dbReference>
<name>A0ABC9BPS1_9POAL</name>
<organism evidence="2 3">
    <name type="scientific">Urochloa decumbens</name>
    <dbReference type="NCBI Taxonomy" id="240449"/>
    <lineage>
        <taxon>Eukaryota</taxon>
        <taxon>Viridiplantae</taxon>
        <taxon>Streptophyta</taxon>
        <taxon>Embryophyta</taxon>
        <taxon>Tracheophyta</taxon>
        <taxon>Spermatophyta</taxon>
        <taxon>Magnoliopsida</taxon>
        <taxon>Liliopsida</taxon>
        <taxon>Poales</taxon>
        <taxon>Poaceae</taxon>
        <taxon>PACMAD clade</taxon>
        <taxon>Panicoideae</taxon>
        <taxon>Panicodae</taxon>
        <taxon>Paniceae</taxon>
        <taxon>Melinidinae</taxon>
        <taxon>Urochloa</taxon>
    </lineage>
</organism>
<dbReference type="NCBIfam" id="TIGR01640">
    <property type="entry name" value="F_box_assoc_1"/>
    <property type="match status" value="1"/>
</dbReference>
<sequence>MADGGTCLPDDVLVQIFLLVPTWFRRPLRLVCKGWRTVIDERAPPEDNLPAKILIFINHGRTSRALVFDGSSQLRDRTWTYTSSSDGGSVRMVGTCNGLLCLHDHTVTVTNPVTGDTAALPPVQTTRWSQGQFAKAPGHYSFGFHRETKLHKVVYIPRGNRRSLDALQVFTLGGKAGWREVLVPVRGACHILIGEPVSVAGATYWLAAGAASRVMALDLGEDERVTSLDAPTRLAGLRDTSWRLTKVGASLGVVVPSPGMPLGRADVWVLDVDGGGGGAGKPRPQWSRRYSVAENIWSSWIVAPQLTHGDYVLSEWHGWNSARWRKISPELHRHEVGELAGGGGGDDGWRWQLPPANGKQLIVSTEELEGDEVTTFAYVETRNPVPRNK</sequence>
<dbReference type="Pfam" id="PF08268">
    <property type="entry name" value="FBA_3"/>
    <property type="match status" value="1"/>
</dbReference>
<dbReference type="EMBL" id="OZ075137">
    <property type="protein sequence ID" value="CAL5005565.1"/>
    <property type="molecule type" value="Genomic_DNA"/>
</dbReference>
<dbReference type="InterPro" id="IPR050796">
    <property type="entry name" value="SCF_F-box_component"/>
</dbReference>
<dbReference type="PANTHER" id="PTHR31672">
    <property type="entry name" value="BNACNNG10540D PROTEIN"/>
    <property type="match status" value="1"/>
</dbReference>
<evidence type="ECO:0000313" key="3">
    <source>
        <dbReference type="Proteomes" id="UP001497457"/>
    </source>
</evidence>
<dbReference type="SMART" id="SM00256">
    <property type="entry name" value="FBOX"/>
    <property type="match status" value="1"/>
</dbReference>
<dbReference type="InterPro" id="IPR036047">
    <property type="entry name" value="F-box-like_dom_sf"/>
</dbReference>
<evidence type="ECO:0000259" key="1">
    <source>
        <dbReference type="SMART" id="SM00256"/>
    </source>
</evidence>